<keyword evidence="1 3" id="KW-0808">Transferase</keyword>
<keyword evidence="3" id="KW-0489">Methyltransferase</keyword>
<organism evidence="3 4">
    <name type="scientific">Thermoactinomyces mirandus</name>
    <dbReference type="NCBI Taxonomy" id="2756294"/>
    <lineage>
        <taxon>Bacteria</taxon>
        <taxon>Bacillati</taxon>
        <taxon>Bacillota</taxon>
        <taxon>Bacilli</taxon>
        <taxon>Bacillales</taxon>
        <taxon>Thermoactinomycetaceae</taxon>
        <taxon>Thermoactinomyces</taxon>
    </lineage>
</organism>
<dbReference type="Pfam" id="PF13649">
    <property type="entry name" value="Methyltransf_25"/>
    <property type="match status" value="1"/>
</dbReference>
<dbReference type="Gene3D" id="2.20.25.110">
    <property type="entry name" value="S-adenosyl-L-methionine-dependent methyltransferases"/>
    <property type="match status" value="1"/>
</dbReference>
<dbReference type="InterPro" id="IPR041698">
    <property type="entry name" value="Methyltransf_25"/>
</dbReference>
<sequence length="257" mass="30072">MDHLTYDWPDYYDWTSPGLDYDISYYTELAKQSGGPVLELGCGTGRCTLPIALAGIPVVGLDANESMLNRARQKTRQINLKEKIKWVNGNMTNFDLKQKFPLIIIPYRSFLHLLTIRDQVHALNRICQHLTDDGIFAFNVFVPSVKHLYEMDNRYSYRGSFPVPGTAETVELIDFTEYDHFSQQASIIRYFERYSQSGQLIERIRTTFRLRYVYPAELSHLLALCGFKIRHRYGDFRRMPFDRHSQELVIEAVKRKV</sequence>
<dbReference type="RefSeq" id="WP_181737248.1">
    <property type="nucleotide sequence ID" value="NZ_JACEOL010000004.1"/>
</dbReference>
<dbReference type="CDD" id="cd02440">
    <property type="entry name" value="AdoMet_MTases"/>
    <property type="match status" value="1"/>
</dbReference>
<accession>A0A7W2APM5</accession>
<keyword evidence="4" id="KW-1185">Reference proteome</keyword>
<dbReference type="Proteomes" id="UP000538292">
    <property type="component" value="Unassembled WGS sequence"/>
</dbReference>
<dbReference type="AlphaFoldDB" id="A0A7W2APM5"/>
<dbReference type="GO" id="GO:0008168">
    <property type="term" value="F:methyltransferase activity"/>
    <property type="evidence" value="ECO:0007669"/>
    <property type="project" value="UniProtKB-KW"/>
</dbReference>
<name>A0A7W2APM5_9BACL</name>
<feature type="domain" description="Methyltransferase" evidence="2">
    <location>
        <begin position="37"/>
        <end position="134"/>
    </location>
</feature>
<evidence type="ECO:0000313" key="4">
    <source>
        <dbReference type="Proteomes" id="UP000538292"/>
    </source>
</evidence>
<protein>
    <submittedName>
        <fullName evidence="3">Class I SAM-dependent methyltransferase</fullName>
    </submittedName>
</protein>
<dbReference type="Gene3D" id="3.40.50.150">
    <property type="entry name" value="Vaccinia Virus protein VP39"/>
    <property type="match status" value="1"/>
</dbReference>
<evidence type="ECO:0000259" key="2">
    <source>
        <dbReference type="Pfam" id="PF13649"/>
    </source>
</evidence>
<proteinExistence type="predicted"/>
<dbReference type="InterPro" id="IPR029063">
    <property type="entry name" value="SAM-dependent_MTases_sf"/>
</dbReference>
<comment type="caution">
    <text evidence="3">The sequence shown here is derived from an EMBL/GenBank/DDBJ whole genome shotgun (WGS) entry which is preliminary data.</text>
</comment>
<gene>
    <name evidence="3" type="ORF">H2C83_01990</name>
</gene>
<reference evidence="3 4" key="1">
    <citation type="submission" date="2020-07" db="EMBL/GenBank/DDBJ databases">
        <title>Thermoactinomyces phylogeny.</title>
        <authorList>
            <person name="Dunlap C."/>
        </authorList>
    </citation>
    <scope>NUCLEOTIDE SEQUENCE [LARGE SCALE GENOMIC DNA]</scope>
    <source>
        <strain evidence="3 4">AMNI-1</strain>
    </source>
</reference>
<evidence type="ECO:0000256" key="1">
    <source>
        <dbReference type="ARBA" id="ARBA00022679"/>
    </source>
</evidence>
<dbReference type="SUPFAM" id="SSF53335">
    <property type="entry name" value="S-adenosyl-L-methionine-dependent methyltransferases"/>
    <property type="match status" value="1"/>
</dbReference>
<dbReference type="GO" id="GO:0032259">
    <property type="term" value="P:methylation"/>
    <property type="evidence" value="ECO:0007669"/>
    <property type="project" value="UniProtKB-KW"/>
</dbReference>
<dbReference type="PANTHER" id="PTHR43861">
    <property type="entry name" value="TRANS-ACONITATE 2-METHYLTRANSFERASE-RELATED"/>
    <property type="match status" value="1"/>
</dbReference>
<evidence type="ECO:0000313" key="3">
    <source>
        <dbReference type="EMBL" id="MBA4601114.1"/>
    </source>
</evidence>
<dbReference type="EMBL" id="JACEOL010000004">
    <property type="protein sequence ID" value="MBA4601114.1"/>
    <property type="molecule type" value="Genomic_DNA"/>
</dbReference>